<gene>
    <name evidence="12" type="primary">ndk</name>
    <name evidence="16" type="ORF">OZSIB_4168</name>
</gene>
<feature type="binding site" evidence="12 13">
    <location>
        <position position="97"/>
    </location>
    <ligand>
        <name>ATP</name>
        <dbReference type="ChEBI" id="CHEBI:30616"/>
    </ligand>
</feature>
<dbReference type="AlphaFoldDB" id="A0A367ZNU1"/>
<dbReference type="Gene3D" id="3.30.70.141">
    <property type="entry name" value="Nucleoside diphosphate kinase-like domain"/>
    <property type="match status" value="1"/>
</dbReference>
<evidence type="ECO:0000256" key="5">
    <source>
        <dbReference type="ARBA" id="ARBA00022679"/>
    </source>
</evidence>
<comment type="caution">
    <text evidence="16">The sequence shown here is derived from an EMBL/GenBank/DDBJ whole genome shotgun (WGS) entry which is preliminary data.</text>
</comment>
<name>A0A367ZNU1_9BACT</name>
<keyword evidence="12" id="KW-0597">Phosphoprotein</keyword>
<evidence type="ECO:0000313" key="16">
    <source>
        <dbReference type="EMBL" id="RCK79696.1"/>
    </source>
</evidence>
<proteinExistence type="inferred from homology"/>
<dbReference type="GO" id="GO:0046872">
    <property type="term" value="F:metal ion binding"/>
    <property type="evidence" value="ECO:0007669"/>
    <property type="project" value="UniProtKB-KW"/>
</dbReference>
<keyword evidence="5 12" id="KW-0808">Transferase</keyword>
<dbReference type="GO" id="GO:0006241">
    <property type="term" value="P:CTP biosynthetic process"/>
    <property type="evidence" value="ECO:0007669"/>
    <property type="project" value="UniProtKB-UniRule"/>
</dbReference>
<keyword evidence="8 12" id="KW-0418">Kinase</keyword>
<dbReference type="PANTHER" id="PTHR11349">
    <property type="entry name" value="NUCLEOSIDE DIPHOSPHATE KINASE"/>
    <property type="match status" value="1"/>
</dbReference>
<feature type="domain" description="Nucleoside diphosphate kinase-like" evidence="15">
    <location>
        <begin position="7"/>
        <end position="144"/>
    </location>
</feature>
<protein>
    <recommendedName>
        <fullName evidence="4 12">Nucleoside diphosphate kinase</fullName>
        <shortName evidence="12">NDK</shortName>
        <shortName evidence="12">NDP kinase</shortName>
        <ecNumber evidence="3 12">2.7.4.6</ecNumber>
    </recommendedName>
    <alternativeName>
        <fullName evidence="12">Nucleoside-2-P kinase</fullName>
    </alternativeName>
</protein>
<keyword evidence="6 12" id="KW-0479">Metal-binding</keyword>
<dbReference type="FunFam" id="3.30.70.141:FF:000003">
    <property type="entry name" value="Nucleoside diphosphate kinase"/>
    <property type="match status" value="1"/>
</dbReference>
<feature type="active site" description="Pros-phosphohistidine intermediate" evidence="12 13">
    <location>
        <position position="121"/>
    </location>
</feature>
<comment type="function">
    <text evidence="12">Major role in the synthesis of nucleoside triphosphates other than ATP. The ATP gamma phosphate is transferred to the NDP beta phosphate via a ping-pong mechanism, using a phosphorylated active-site intermediate.</text>
</comment>
<comment type="cofactor">
    <cofactor evidence="1 12">
        <name>Mg(2+)</name>
        <dbReference type="ChEBI" id="CHEBI:18420"/>
    </cofactor>
</comment>
<evidence type="ECO:0000256" key="12">
    <source>
        <dbReference type="HAMAP-Rule" id="MF_00451"/>
    </source>
</evidence>
<evidence type="ECO:0000256" key="2">
    <source>
        <dbReference type="ARBA" id="ARBA00008142"/>
    </source>
</evidence>
<keyword evidence="7 12" id="KW-0547">Nucleotide-binding</keyword>
<reference evidence="16 17" key="1">
    <citation type="submission" date="2018-05" db="EMBL/GenBank/DDBJ databases">
        <title>A metagenomic window into the 2 km-deep terrestrial subsurface aquifer revealed taxonomically and functionally diverse microbial community comprising novel uncultured bacterial lineages.</title>
        <authorList>
            <person name="Kadnikov V.V."/>
            <person name="Mardanov A.V."/>
            <person name="Beletsky A.V."/>
            <person name="Banks D."/>
            <person name="Pimenov N.V."/>
            <person name="Frank Y.A."/>
            <person name="Karnachuk O.V."/>
            <person name="Ravin N.V."/>
        </authorList>
    </citation>
    <scope>NUCLEOTIDE SEQUENCE [LARGE SCALE GENOMIC DNA]</scope>
    <source>
        <strain evidence="16">BY5</strain>
    </source>
</reference>
<dbReference type="SMART" id="SM00562">
    <property type="entry name" value="NDK"/>
    <property type="match status" value="1"/>
</dbReference>
<evidence type="ECO:0000256" key="4">
    <source>
        <dbReference type="ARBA" id="ARBA00017632"/>
    </source>
</evidence>
<accession>A0A367ZNU1</accession>
<dbReference type="GO" id="GO:0005737">
    <property type="term" value="C:cytoplasm"/>
    <property type="evidence" value="ECO:0007669"/>
    <property type="project" value="UniProtKB-SubCell"/>
</dbReference>
<dbReference type="NCBIfam" id="NF001908">
    <property type="entry name" value="PRK00668.1"/>
    <property type="match status" value="1"/>
</dbReference>
<evidence type="ECO:0000256" key="13">
    <source>
        <dbReference type="PROSITE-ProRule" id="PRU00706"/>
    </source>
</evidence>
<evidence type="ECO:0000256" key="8">
    <source>
        <dbReference type="ARBA" id="ARBA00022777"/>
    </source>
</evidence>
<dbReference type="GO" id="GO:0004550">
    <property type="term" value="F:nucleoside diphosphate kinase activity"/>
    <property type="evidence" value="ECO:0007669"/>
    <property type="project" value="UniProtKB-UniRule"/>
</dbReference>
<dbReference type="SUPFAM" id="SSF54919">
    <property type="entry name" value="Nucleoside diphosphate kinase, NDK"/>
    <property type="match status" value="1"/>
</dbReference>
<comment type="catalytic activity">
    <reaction evidence="12">
        <text>a 2'-deoxyribonucleoside 5'-diphosphate + ATP = a 2'-deoxyribonucleoside 5'-triphosphate + ADP</text>
        <dbReference type="Rhea" id="RHEA:44640"/>
        <dbReference type="ChEBI" id="CHEBI:30616"/>
        <dbReference type="ChEBI" id="CHEBI:61560"/>
        <dbReference type="ChEBI" id="CHEBI:73316"/>
        <dbReference type="ChEBI" id="CHEBI:456216"/>
        <dbReference type="EC" id="2.7.4.6"/>
    </reaction>
</comment>
<dbReference type="PRINTS" id="PR01243">
    <property type="entry name" value="NUCDPKINASE"/>
</dbReference>
<dbReference type="Pfam" id="PF00334">
    <property type="entry name" value="NDK"/>
    <property type="match status" value="1"/>
</dbReference>
<dbReference type="InterPro" id="IPR034907">
    <property type="entry name" value="NDK-like_dom"/>
</dbReference>
<dbReference type="EMBL" id="QOQW01000011">
    <property type="protein sequence ID" value="RCK79696.1"/>
    <property type="molecule type" value="Genomic_DNA"/>
</dbReference>
<feature type="binding site" evidence="12 13">
    <location>
        <position position="15"/>
    </location>
    <ligand>
        <name>ATP</name>
        <dbReference type="ChEBI" id="CHEBI:30616"/>
    </ligand>
</feature>
<evidence type="ECO:0000256" key="14">
    <source>
        <dbReference type="RuleBase" id="RU004011"/>
    </source>
</evidence>
<keyword evidence="9 12" id="KW-0067">ATP-binding</keyword>
<comment type="subunit">
    <text evidence="12">Homotetramer.</text>
</comment>
<dbReference type="Proteomes" id="UP000252355">
    <property type="component" value="Unassembled WGS sequence"/>
</dbReference>
<evidence type="ECO:0000256" key="7">
    <source>
        <dbReference type="ARBA" id="ARBA00022741"/>
    </source>
</evidence>
<keyword evidence="10 12" id="KW-0460">Magnesium</keyword>
<dbReference type="HAMAP" id="MF_00451">
    <property type="entry name" value="NDP_kinase"/>
    <property type="match status" value="1"/>
</dbReference>
<dbReference type="InterPro" id="IPR036850">
    <property type="entry name" value="NDK-like_dom_sf"/>
</dbReference>
<organism evidence="16 17">
    <name type="scientific">Candidatus Ozemobacter sibiricus</name>
    <dbReference type="NCBI Taxonomy" id="2268124"/>
    <lineage>
        <taxon>Bacteria</taxon>
        <taxon>Candidatus Ozemobacteria</taxon>
        <taxon>Candidatus Ozemobacterales</taxon>
        <taxon>Candidatus Ozemobacteraceae</taxon>
        <taxon>Candidatus Ozemobacter</taxon>
    </lineage>
</organism>
<dbReference type="PROSITE" id="PS51374">
    <property type="entry name" value="NDPK_LIKE"/>
    <property type="match status" value="1"/>
</dbReference>
<feature type="binding site" evidence="12 13">
    <location>
        <position position="108"/>
    </location>
    <ligand>
        <name>ATP</name>
        <dbReference type="ChEBI" id="CHEBI:30616"/>
    </ligand>
</feature>
<dbReference type="GO" id="GO:0005524">
    <property type="term" value="F:ATP binding"/>
    <property type="evidence" value="ECO:0007669"/>
    <property type="project" value="UniProtKB-UniRule"/>
</dbReference>
<dbReference type="EC" id="2.7.4.6" evidence="3 12"/>
<feature type="binding site" evidence="12 13">
    <location>
        <position position="118"/>
    </location>
    <ligand>
        <name>ATP</name>
        <dbReference type="ChEBI" id="CHEBI:30616"/>
    </ligand>
</feature>
<feature type="binding site" evidence="12 13">
    <location>
        <position position="91"/>
    </location>
    <ligand>
        <name>ATP</name>
        <dbReference type="ChEBI" id="CHEBI:30616"/>
    </ligand>
</feature>
<feature type="binding site" evidence="12 13">
    <location>
        <position position="63"/>
    </location>
    <ligand>
        <name>ATP</name>
        <dbReference type="ChEBI" id="CHEBI:30616"/>
    </ligand>
</feature>
<dbReference type="GO" id="GO:0006228">
    <property type="term" value="P:UTP biosynthetic process"/>
    <property type="evidence" value="ECO:0007669"/>
    <property type="project" value="UniProtKB-UniRule"/>
</dbReference>
<dbReference type="CDD" id="cd04413">
    <property type="entry name" value="NDPk_I"/>
    <property type="match status" value="1"/>
</dbReference>
<evidence type="ECO:0000313" key="17">
    <source>
        <dbReference type="Proteomes" id="UP000252355"/>
    </source>
</evidence>
<sequence length="156" mass="17767">MASDNLRERAFVIIKPDGVQRGLVGEIIQRFERKGLRLVGLKMIHITLEQARRQYACHEGKPFYDSLIKFMTSGPSVAMVLEGRDAIALVRKLMGATDPLKSEPGTIRGDHSVDIKHNLVHGADSLESYQHEMPIYFAPDELFDYELALTGWMYYR</sequence>
<evidence type="ECO:0000256" key="1">
    <source>
        <dbReference type="ARBA" id="ARBA00001946"/>
    </source>
</evidence>
<dbReference type="GO" id="GO:0006183">
    <property type="term" value="P:GTP biosynthetic process"/>
    <property type="evidence" value="ECO:0007669"/>
    <property type="project" value="UniProtKB-UniRule"/>
</dbReference>
<evidence type="ECO:0000256" key="9">
    <source>
        <dbReference type="ARBA" id="ARBA00022840"/>
    </source>
</evidence>
<comment type="catalytic activity">
    <reaction evidence="12">
        <text>a ribonucleoside 5'-diphosphate + ATP = a ribonucleoside 5'-triphosphate + ADP</text>
        <dbReference type="Rhea" id="RHEA:18113"/>
        <dbReference type="ChEBI" id="CHEBI:30616"/>
        <dbReference type="ChEBI" id="CHEBI:57930"/>
        <dbReference type="ChEBI" id="CHEBI:61557"/>
        <dbReference type="ChEBI" id="CHEBI:456216"/>
        <dbReference type="EC" id="2.7.4.6"/>
    </reaction>
</comment>
<keyword evidence="11 12" id="KW-0546">Nucleotide metabolism</keyword>
<dbReference type="InterPro" id="IPR001564">
    <property type="entry name" value="Nucleoside_diP_kinase"/>
</dbReference>
<comment type="similarity">
    <text evidence="2 12 13 14">Belongs to the NDK family.</text>
</comment>
<evidence type="ECO:0000256" key="10">
    <source>
        <dbReference type="ARBA" id="ARBA00022842"/>
    </source>
</evidence>
<evidence type="ECO:0000256" key="3">
    <source>
        <dbReference type="ARBA" id="ARBA00012966"/>
    </source>
</evidence>
<keyword evidence="12" id="KW-0963">Cytoplasm</keyword>
<comment type="subcellular location">
    <subcellularLocation>
        <location evidence="12">Cytoplasm</location>
    </subcellularLocation>
</comment>
<evidence type="ECO:0000259" key="15">
    <source>
        <dbReference type="SMART" id="SM00562"/>
    </source>
</evidence>
<evidence type="ECO:0000256" key="6">
    <source>
        <dbReference type="ARBA" id="ARBA00022723"/>
    </source>
</evidence>
<evidence type="ECO:0000256" key="11">
    <source>
        <dbReference type="ARBA" id="ARBA00023080"/>
    </source>
</evidence>